<keyword evidence="4" id="KW-0418">Kinase</keyword>
<dbReference type="Gene3D" id="1.10.287.130">
    <property type="match status" value="1"/>
</dbReference>
<evidence type="ECO:0000256" key="4">
    <source>
        <dbReference type="ARBA" id="ARBA00022777"/>
    </source>
</evidence>
<dbReference type="Pfam" id="PF13185">
    <property type="entry name" value="GAF_2"/>
    <property type="match status" value="1"/>
</dbReference>
<dbReference type="EC" id="2.7.13.3" evidence="2"/>
<evidence type="ECO:0000259" key="7">
    <source>
        <dbReference type="PROSITE" id="PS50109"/>
    </source>
</evidence>
<accession>A0A831ZK49</accession>
<feature type="modified residue" description="4-aspartylphosphate" evidence="5">
    <location>
        <position position="603"/>
    </location>
</feature>
<dbReference type="AlphaFoldDB" id="A0A831ZK49"/>
<dbReference type="PANTHER" id="PTHR43065">
    <property type="entry name" value="SENSOR HISTIDINE KINASE"/>
    <property type="match status" value="1"/>
</dbReference>
<dbReference type="GO" id="GO:0000160">
    <property type="term" value="P:phosphorelay signal transduction system"/>
    <property type="evidence" value="ECO:0007669"/>
    <property type="project" value="InterPro"/>
</dbReference>
<evidence type="ECO:0000256" key="5">
    <source>
        <dbReference type="PROSITE-ProRule" id="PRU00169"/>
    </source>
</evidence>
<dbReference type="InterPro" id="IPR004358">
    <property type="entry name" value="Sig_transdc_His_kin-like_C"/>
</dbReference>
<evidence type="ECO:0000313" key="9">
    <source>
        <dbReference type="EMBL" id="HFK97111.1"/>
    </source>
</evidence>
<evidence type="ECO:0000256" key="1">
    <source>
        <dbReference type="ARBA" id="ARBA00000085"/>
    </source>
</evidence>
<name>A0A831ZK49_9BACT</name>
<feature type="domain" description="Response regulatory" evidence="8">
    <location>
        <begin position="552"/>
        <end position="668"/>
    </location>
</feature>
<dbReference type="SMART" id="SM00387">
    <property type="entry name" value="HATPase_c"/>
    <property type="match status" value="1"/>
</dbReference>
<comment type="catalytic activity">
    <reaction evidence="1">
        <text>ATP + protein L-histidine = ADP + protein N-phospho-L-histidine.</text>
        <dbReference type="EC" id="2.7.13.3"/>
    </reaction>
</comment>
<dbReference type="PANTHER" id="PTHR43065:SF42">
    <property type="entry name" value="TWO-COMPONENT SENSOR PPRA"/>
    <property type="match status" value="1"/>
</dbReference>
<gene>
    <name evidence="9" type="ORF">ENS06_07270</name>
</gene>
<dbReference type="GO" id="GO:0004673">
    <property type="term" value="F:protein histidine kinase activity"/>
    <property type="evidence" value="ECO:0007669"/>
    <property type="project" value="UniProtKB-EC"/>
</dbReference>
<organism evidence="9">
    <name type="scientific">Desulfacinum infernum</name>
    <dbReference type="NCBI Taxonomy" id="35837"/>
    <lineage>
        <taxon>Bacteria</taxon>
        <taxon>Pseudomonadati</taxon>
        <taxon>Thermodesulfobacteriota</taxon>
        <taxon>Syntrophobacteria</taxon>
        <taxon>Syntrophobacterales</taxon>
        <taxon>Syntrophobacteraceae</taxon>
        <taxon>Desulfacinum</taxon>
    </lineage>
</organism>
<dbReference type="SUPFAM" id="SSF55781">
    <property type="entry name" value="GAF domain-like"/>
    <property type="match status" value="1"/>
</dbReference>
<proteinExistence type="predicted"/>
<evidence type="ECO:0000256" key="6">
    <source>
        <dbReference type="SAM" id="MobiDB-lite"/>
    </source>
</evidence>
<dbReference type="Gene3D" id="3.30.450.40">
    <property type="match status" value="1"/>
</dbReference>
<dbReference type="InterPro" id="IPR036890">
    <property type="entry name" value="HATPase_C_sf"/>
</dbReference>
<evidence type="ECO:0000259" key="8">
    <source>
        <dbReference type="PROSITE" id="PS50110"/>
    </source>
</evidence>
<comment type="caution">
    <text evidence="9">The sequence shown here is derived from an EMBL/GenBank/DDBJ whole genome shotgun (WGS) entry which is preliminary data.</text>
</comment>
<dbReference type="SUPFAM" id="SSF52172">
    <property type="entry name" value="CheY-like"/>
    <property type="match status" value="1"/>
</dbReference>
<keyword evidence="3" id="KW-0808">Transferase</keyword>
<dbReference type="InterPro" id="IPR011006">
    <property type="entry name" value="CheY-like_superfamily"/>
</dbReference>
<dbReference type="PRINTS" id="PR00344">
    <property type="entry name" value="BCTRLSENSOR"/>
</dbReference>
<dbReference type="SUPFAM" id="SSF55874">
    <property type="entry name" value="ATPase domain of HSP90 chaperone/DNA topoisomerase II/histidine kinase"/>
    <property type="match status" value="1"/>
</dbReference>
<dbReference type="PROSITE" id="PS50110">
    <property type="entry name" value="RESPONSE_REGULATORY"/>
    <property type="match status" value="1"/>
</dbReference>
<evidence type="ECO:0000256" key="3">
    <source>
        <dbReference type="ARBA" id="ARBA00022679"/>
    </source>
</evidence>
<protein>
    <recommendedName>
        <fullName evidence="2">histidine kinase</fullName>
        <ecNumber evidence="2">2.7.13.3</ecNumber>
    </recommendedName>
</protein>
<dbReference type="InterPro" id="IPR003594">
    <property type="entry name" value="HATPase_dom"/>
</dbReference>
<dbReference type="Pfam" id="PF00072">
    <property type="entry name" value="Response_reg"/>
    <property type="match status" value="1"/>
</dbReference>
<dbReference type="Pfam" id="PF02518">
    <property type="entry name" value="HATPase_c"/>
    <property type="match status" value="1"/>
</dbReference>
<dbReference type="CDD" id="cd00156">
    <property type="entry name" value="REC"/>
    <property type="match status" value="1"/>
</dbReference>
<evidence type="ECO:0000256" key="2">
    <source>
        <dbReference type="ARBA" id="ARBA00012438"/>
    </source>
</evidence>
<dbReference type="EMBL" id="DSTK01000021">
    <property type="protein sequence ID" value="HFK97111.1"/>
    <property type="molecule type" value="Genomic_DNA"/>
</dbReference>
<dbReference type="InterPro" id="IPR029016">
    <property type="entry name" value="GAF-like_dom_sf"/>
</dbReference>
<sequence length="690" mass="75320">MKKQPRKMMRGTGTKNGELAGPPPPGPFLQGFPSLPCSRPKGSGAGVFHSRHTDTWRCTSPKSAPCTGSDSHSTSSEDRFMDHAAKRCPTTNNLCGRGPQIVKPFENLTLRLMHRVTFSLLSAQSKEQIYDAILAQCLELTGASGAFLAMPKAEETTVDHSWCLVRAVGSLEALQDFCFPKGTGLVSQAVRCGSTVIVARYFQWHGRLSHPALSDVNEVAVVPIKDGDGIWGAMGLVTQDGDPPMERWAVDVLEYLGDIMAVAVRNVHIRSQLEQQLQERRKDHALRRKIERRLAESQKMEALGRMAQGIVHDFNNVLNLIEIHTRKAQQTVQGSESPAAAHLEKVLMGCQKAKAIVEQVHLLGKPQHEQPQTLCFASLVQETLHLFRASLPPHVQLNARLPSQAQKIRGVGVQLERVVGNLLKNALDAMASSGGTLTVEMERIVLSSASARQFPGLQPGWYVRLRVADTGPGISQEAMEHIFEPFFTTKGPKGTGLGLSVAYGIVKAHGGHIDVKSEPGIGAVFDVYIPALQEGDMAIDEKPQDSTPTDLHLLLVEDDPQLADTLSSLLEEMGWKVSTANVGEKALSLASHKNGRFSAVLCDYHMPGLHGVEVARRMRAQGVRAPIFILTGLPNRFLDDCMKDGLIQGVISKPIAIEALSAILVDAMRHSEQQFFMREQAEKAAPSQAR</sequence>
<dbReference type="InterPro" id="IPR005467">
    <property type="entry name" value="His_kinase_dom"/>
</dbReference>
<feature type="domain" description="Histidine kinase" evidence="7">
    <location>
        <begin position="309"/>
        <end position="533"/>
    </location>
</feature>
<dbReference type="PROSITE" id="PS50109">
    <property type="entry name" value="HIS_KIN"/>
    <property type="match status" value="1"/>
</dbReference>
<dbReference type="InterPro" id="IPR001789">
    <property type="entry name" value="Sig_transdc_resp-reg_receiver"/>
</dbReference>
<reference evidence="9" key="1">
    <citation type="journal article" date="2020" name="mSystems">
        <title>Genome- and Community-Level Interaction Insights into Carbon Utilization and Element Cycling Functions of Hydrothermarchaeota in Hydrothermal Sediment.</title>
        <authorList>
            <person name="Zhou Z."/>
            <person name="Liu Y."/>
            <person name="Xu W."/>
            <person name="Pan J."/>
            <person name="Luo Z.H."/>
            <person name="Li M."/>
        </authorList>
    </citation>
    <scope>NUCLEOTIDE SEQUENCE [LARGE SCALE GENOMIC DNA]</scope>
    <source>
        <strain evidence="9">SpSt-456</strain>
    </source>
</reference>
<feature type="region of interest" description="Disordered" evidence="6">
    <location>
        <begin position="1"/>
        <end position="36"/>
    </location>
</feature>
<dbReference type="Gene3D" id="3.40.50.2300">
    <property type="match status" value="1"/>
</dbReference>
<dbReference type="SMART" id="SM00448">
    <property type="entry name" value="REC"/>
    <property type="match status" value="1"/>
</dbReference>
<dbReference type="InterPro" id="IPR003018">
    <property type="entry name" value="GAF"/>
</dbReference>
<keyword evidence="5" id="KW-0597">Phosphoprotein</keyword>
<dbReference type="Gene3D" id="3.30.565.10">
    <property type="entry name" value="Histidine kinase-like ATPase, C-terminal domain"/>
    <property type="match status" value="1"/>
</dbReference>